<evidence type="ECO:0000313" key="2">
    <source>
        <dbReference type="Proteomes" id="UP000054538"/>
    </source>
</evidence>
<accession>A0A0D0DNT0</accession>
<reference evidence="2" key="2">
    <citation type="submission" date="2015-01" db="EMBL/GenBank/DDBJ databases">
        <title>Evolutionary Origins and Diversification of the Mycorrhizal Mutualists.</title>
        <authorList>
            <consortium name="DOE Joint Genome Institute"/>
            <consortium name="Mycorrhizal Genomics Consortium"/>
            <person name="Kohler A."/>
            <person name="Kuo A."/>
            <person name="Nagy L.G."/>
            <person name="Floudas D."/>
            <person name="Copeland A."/>
            <person name="Barry K.W."/>
            <person name="Cichocki N."/>
            <person name="Veneault-Fourrey C."/>
            <person name="LaButti K."/>
            <person name="Lindquist E.A."/>
            <person name="Lipzen A."/>
            <person name="Lundell T."/>
            <person name="Morin E."/>
            <person name="Murat C."/>
            <person name="Riley R."/>
            <person name="Ohm R."/>
            <person name="Sun H."/>
            <person name="Tunlid A."/>
            <person name="Henrissat B."/>
            <person name="Grigoriev I.V."/>
            <person name="Hibbett D.S."/>
            <person name="Martin F."/>
        </authorList>
    </citation>
    <scope>NUCLEOTIDE SEQUENCE [LARGE SCALE GENOMIC DNA]</scope>
    <source>
        <strain evidence="2">Ve08.2h10</strain>
    </source>
</reference>
<keyword evidence="2" id="KW-1185">Reference proteome</keyword>
<sequence length="119" mass="13344">MTHMAANDSQKRVWIRSFLFICFNRASYPVLLSGLGYHIRERPCLQAFGIVTKELDQESVYGVIVVVGVEIVEVKVDIDEGGGLLVGSFFNIRAVTIDVHIVILLAFRHLLPCSLNVER</sequence>
<dbReference type="Proteomes" id="UP000054538">
    <property type="component" value="Unassembled WGS sequence"/>
</dbReference>
<protein>
    <submittedName>
        <fullName evidence="1">Uncharacterized protein</fullName>
    </submittedName>
</protein>
<proteinExistence type="predicted"/>
<gene>
    <name evidence="1" type="ORF">PAXRUDRAFT_508915</name>
</gene>
<dbReference type="AlphaFoldDB" id="A0A0D0DNT0"/>
<name>A0A0D0DNT0_9AGAM</name>
<dbReference type="EMBL" id="KN825176">
    <property type="protein sequence ID" value="KIK93543.1"/>
    <property type="molecule type" value="Genomic_DNA"/>
</dbReference>
<organism evidence="1 2">
    <name type="scientific">Paxillus rubicundulus Ve08.2h10</name>
    <dbReference type="NCBI Taxonomy" id="930991"/>
    <lineage>
        <taxon>Eukaryota</taxon>
        <taxon>Fungi</taxon>
        <taxon>Dikarya</taxon>
        <taxon>Basidiomycota</taxon>
        <taxon>Agaricomycotina</taxon>
        <taxon>Agaricomycetes</taxon>
        <taxon>Agaricomycetidae</taxon>
        <taxon>Boletales</taxon>
        <taxon>Paxilineae</taxon>
        <taxon>Paxillaceae</taxon>
        <taxon>Paxillus</taxon>
    </lineage>
</organism>
<dbReference type="HOGENOM" id="CLU_2062241_0_0_1"/>
<evidence type="ECO:0000313" key="1">
    <source>
        <dbReference type="EMBL" id="KIK93543.1"/>
    </source>
</evidence>
<dbReference type="InParanoid" id="A0A0D0DNT0"/>
<reference evidence="1 2" key="1">
    <citation type="submission" date="2014-04" db="EMBL/GenBank/DDBJ databases">
        <authorList>
            <consortium name="DOE Joint Genome Institute"/>
            <person name="Kuo A."/>
            <person name="Kohler A."/>
            <person name="Jargeat P."/>
            <person name="Nagy L.G."/>
            <person name="Floudas D."/>
            <person name="Copeland A."/>
            <person name="Barry K.W."/>
            <person name="Cichocki N."/>
            <person name="Veneault-Fourrey C."/>
            <person name="LaButti K."/>
            <person name="Lindquist E.A."/>
            <person name="Lipzen A."/>
            <person name="Lundell T."/>
            <person name="Morin E."/>
            <person name="Murat C."/>
            <person name="Sun H."/>
            <person name="Tunlid A."/>
            <person name="Henrissat B."/>
            <person name="Grigoriev I.V."/>
            <person name="Hibbett D.S."/>
            <person name="Martin F."/>
            <person name="Nordberg H.P."/>
            <person name="Cantor M.N."/>
            <person name="Hua S.X."/>
        </authorList>
    </citation>
    <scope>NUCLEOTIDE SEQUENCE [LARGE SCALE GENOMIC DNA]</scope>
    <source>
        <strain evidence="1 2">Ve08.2h10</strain>
    </source>
</reference>